<evidence type="ECO:0000256" key="4">
    <source>
        <dbReference type="ARBA" id="ARBA00047199"/>
    </source>
</evidence>
<comment type="catalytic activity">
    <reaction evidence="5">
        <text>L-homocysteine + H2O = 2-oxobutanoate + hydrogen sulfide + NH4(+) + H(+)</text>
        <dbReference type="Rhea" id="RHEA:14501"/>
        <dbReference type="ChEBI" id="CHEBI:15377"/>
        <dbReference type="ChEBI" id="CHEBI:15378"/>
        <dbReference type="ChEBI" id="CHEBI:16763"/>
        <dbReference type="ChEBI" id="CHEBI:28938"/>
        <dbReference type="ChEBI" id="CHEBI:29919"/>
        <dbReference type="ChEBI" id="CHEBI:58199"/>
        <dbReference type="EC" id="4.4.1.2"/>
    </reaction>
    <physiologicalReaction direction="left-to-right" evidence="5">
        <dbReference type="Rhea" id="RHEA:14502"/>
    </physiologicalReaction>
</comment>
<dbReference type="Gene3D" id="3.90.1150.10">
    <property type="entry name" value="Aspartate Aminotransferase, domain 1"/>
    <property type="match status" value="1"/>
</dbReference>
<dbReference type="GO" id="GO:0019346">
    <property type="term" value="P:transsulfuration"/>
    <property type="evidence" value="ECO:0007669"/>
    <property type="project" value="InterPro"/>
</dbReference>
<name>A0A6L8V9H6_9BACL</name>
<dbReference type="Gene3D" id="3.40.640.10">
    <property type="entry name" value="Type I PLP-dependent aspartate aminotransferase-like (Major domain)"/>
    <property type="match status" value="1"/>
</dbReference>
<dbReference type="EC" id="4.4.1.2" evidence="3"/>
<evidence type="ECO:0000256" key="8">
    <source>
        <dbReference type="RuleBase" id="RU362118"/>
    </source>
</evidence>
<dbReference type="GO" id="GO:0018826">
    <property type="term" value="F:methionine gamma-lyase activity"/>
    <property type="evidence" value="ECO:0007669"/>
    <property type="project" value="UniProtKB-EC"/>
</dbReference>
<dbReference type="CDD" id="cd00614">
    <property type="entry name" value="CGS_like"/>
    <property type="match status" value="1"/>
</dbReference>
<organism evidence="9 10">
    <name type="scientific">Paenibacillus silvestris</name>
    <dbReference type="NCBI Taxonomy" id="2606219"/>
    <lineage>
        <taxon>Bacteria</taxon>
        <taxon>Bacillati</taxon>
        <taxon>Bacillota</taxon>
        <taxon>Bacilli</taxon>
        <taxon>Bacillales</taxon>
        <taxon>Paenibacillaceae</taxon>
        <taxon>Paenibacillus</taxon>
    </lineage>
</organism>
<dbReference type="InterPro" id="IPR015422">
    <property type="entry name" value="PyrdxlP-dep_Trfase_small"/>
</dbReference>
<dbReference type="GO" id="GO:0047982">
    <property type="term" value="F:homocysteine desulfhydrase activity"/>
    <property type="evidence" value="ECO:0007669"/>
    <property type="project" value="UniProtKB-EC"/>
</dbReference>
<dbReference type="FunFam" id="3.40.640.10:FF:000046">
    <property type="entry name" value="Cystathionine gamma-lyase"/>
    <property type="match status" value="1"/>
</dbReference>
<dbReference type="InterPro" id="IPR015421">
    <property type="entry name" value="PyrdxlP-dep_Trfase_major"/>
</dbReference>
<dbReference type="RefSeq" id="WP_161411539.1">
    <property type="nucleotide sequence ID" value="NZ_WTUZ01000040.1"/>
</dbReference>
<dbReference type="PANTHER" id="PTHR11808">
    <property type="entry name" value="TRANS-SULFURATION ENZYME FAMILY MEMBER"/>
    <property type="match status" value="1"/>
</dbReference>
<comment type="catalytic activity">
    <reaction evidence="6">
        <text>L-methionine + H2O = methanethiol + 2-oxobutanoate + NH4(+)</text>
        <dbReference type="Rhea" id="RHEA:23800"/>
        <dbReference type="ChEBI" id="CHEBI:15377"/>
        <dbReference type="ChEBI" id="CHEBI:16007"/>
        <dbReference type="ChEBI" id="CHEBI:16763"/>
        <dbReference type="ChEBI" id="CHEBI:28938"/>
        <dbReference type="ChEBI" id="CHEBI:57844"/>
        <dbReference type="EC" id="4.4.1.11"/>
    </reaction>
    <physiologicalReaction direction="left-to-right" evidence="6">
        <dbReference type="Rhea" id="RHEA:23801"/>
    </physiologicalReaction>
</comment>
<keyword evidence="9" id="KW-0456">Lyase</keyword>
<evidence type="ECO:0000256" key="6">
    <source>
        <dbReference type="ARBA" id="ARBA00052699"/>
    </source>
</evidence>
<dbReference type="PANTHER" id="PTHR11808:SF80">
    <property type="entry name" value="CYSTATHIONINE GAMMA-LYASE"/>
    <property type="match status" value="1"/>
</dbReference>
<evidence type="ECO:0000256" key="5">
    <source>
        <dbReference type="ARBA" id="ARBA00048780"/>
    </source>
</evidence>
<evidence type="ECO:0000256" key="2">
    <source>
        <dbReference type="ARBA" id="ARBA00022898"/>
    </source>
</evidence>
<dbReference type="SUPFAM" id="SSF53383">
    <property type="entry name" value="PLP-dependent transferases"/>
    <property type="match status" value="1"/>
</dbReference>
<reference evidence="9 10" key="1">
    <citation type="submission" date="2019-12" db="EMBL/GenBank/DDBJ databases">
        <title>Paenibacillus sp. nov. sp. isolated from soil.</title>
        <authorList>
            <person name="Kim J."/>
            <person name="Jeong S.E."/>
            <person name="Jung H.S."/>
            <person name="Jeon C.O."/>
        </authorList>
    </citation>
    <scope>NUCLEOTIDE SEQUENCE [LARGE SCALE GENOMIC DNA]</scope>
    <source>
        <strain evidence="9 10">5J-6</strain>
    </source>
</reference>
<evidence type="ECO:0000313" key="10">
    <source>
        <dbReference type="Proteomes" id="UP000481087"/>
    </source>
</evidence>
<evidence type="ECO:0000313" key="9">
    <source>
        <dbReference type="EMBL" id="MZQ86987.1"/>
    </source>
</evidence>
<accession>A0A6L8V9H6</accession>
<evidence type="ECO:0000256" key="1">
    <source>
        <dbReference type="ARBA" id="ARBA00001933"/>
    </source>
</evidence>
<dbReference type="GO" id="GO:0030170">
    <property type="term" value="F:pyridoxal phosphate binding"/>
    <property type="evidence" value="ECO:0007669"/>
    <property type="project" value="InterPro"/>
</dbReference>
<comment type="cofactor">
    <cofactor evidence="1 8">
        <name>pyridoxal 5'-phosphate</name>
        <dbReference type="ChEBI" id="CHEBI:597326"/>
    </cofactor>
</comment>
<protein>
    <recommendedName>
        <fullName evidence="3">homocysteine desulfhydrase</fullName>
        <ecNumber evidence="3">4.4.1.2</ecNumber>
    </recommendedName>
    <alternativeName>
        <fullName evidence="4">Homocysteine desulfhydrase</fullName>
    </alternativeName>
</protein>
<dbReference type="GO" id="GO:0005737">
    <property type="term" value="C:cytoplasm"/>
    <property type="evidence" value="ECO:0007669"/>
    <property type="project" value="TreeGrafter"/>
</dbReference>
<dbReference type="EMBL" id="WTUZ01000040">
    <property type="protein sequence ID" value="MZQ86987.1"/>
    <property type="molecule type" value="Genomic_DNA"/>
</dbReference>
<gene>
    <name evidence="9" type="ORF">GQF01_33240</name>
</gene>
<comment type="caution">
    <text evidence="9">The sequence shown here is derived from an EMBL/GenBank/DDBJ whole genome shotgun (WGS) entry which is preliminary data.</text>
</comment>
<dbReference type="Proteomes" id="UP000481087">
    <property type="component" value="Unassembled WGS sequence"/>
</dbReference>
<sequence length="405" mass="45065">MTANEKMFSIVAHDEHDDQHHGSINVPIYQTSLFSFDTYDQYNLARVDEQENYVYSRGNNPTVRFLEDKLAQLEQGERAKCFSSGMAAISAAIMSIVKTSDHVICTHQAYGPTREFLGNYLRKFGVETTFVDGSTLDNWKNAVRSNTRLLYLESPTSMFFQLQDIRSCTELADSIGAETILDNSWATPCFQNPLLFGVGLVVHSITKYISGHSDCLGGVVVGSKRLMDPLMSTEYMLFGGVMTPQTAGLVTRGLRTLPLRMQRHESSGLKVADYVSKQSYAVKMNHPGLANHPQYELGGSQMSGTGGLFSFESRESVDKLRAWADQMQYFRIGASWGGFESLINVNALHVMSANDPQIGTLVRLYIGAEDPDDLIRDLDQAWQSITVSPSEEELYEQNPGISQKG</sequence>
<dbReference type="PIRSF" id="PIRSF001434">
    <property type="entry name" value="CGS"/>
    <property type="match status" value="1"/>
</dbReference>
<dbReference type="InterPro" id="IPR015424">
    <property type="entry name" value="PyrdxlP-dep_Trfase"/>
</dbReference>
<keyword evidence="2 7" id="KW-0663">Pyridoxal phosphate</keyword>
<dbReference type="InterPro" id="IPR000277">
    <property type="entry name" value="Cys/Met-Metab_PyrdxlP-dep_enz"/>
</dbReference>
<dbReference type="Pfam" id="PF01053">
    <property type="entry name" value="Cys_Met_Meta_PP"/>
    <property type="match status" value="1"/>
</dbReference>
<evidence type="ECO:0000256" key="3">
    <source>
        <dbReference type="ARBA" id="ARBA00047175"/>
    </source>
</evidence>
<comment type="similarity">
    <text evidence="8">Belongs to the trans-sulfuration enzymes family.</text>
</comment>
<feature type="modified residue" description="N6-(pyridoxal phosphate)lysine" evidence="7">
    <location>
        <position position="207"/>
    </location>
</feature>
<keyword evidence="10" id="KW-1185">Reference proteome</keyword>
<evidence type="ECO:0000256" key="7">
    <source>
        <dbReference type="PIRSR" id="PIRSR001434-2"/>
    </source>
</evidence>
<proteinExistence type="inferred from homology"/>
<dbReference type="AlphaFoldDB" id="A0A6L8V9H6"/>